<dbReference type="EMBL" id="CAKOFQ010006681">
    <property type="protein sequence ID" value="CAH1959204.1"/>
    <property type="molecule type" value="Genomic_DNA"/>
</dbReference>
<dbReference type="AlphaFoldDB" id="A0A9P0JS53"/>
<evidence type="ECO:0000313" key="2">
    <source>
        <dbReference type="Proteomes" id="UP001152888"/>
    </source>
</evidence>
<accession>A0A9P0JS53</accession>
<gene>
    <name evidence="1" type="ORF">ACAOBT_LOCUS3063</name>
</gene>
<organism evidence="1 2">
    <name type="scientific">Acanthoscelides obtectus</name>
    <name type="common">Bean weevil</name>
    <name type="synonym">Bruchus obtectus</name>
    <dbReference type="NCBI Taxonomy" id="200917"/>
    <lineage>
        <taxon>Eukaryota</taxon>
        <taxon>Metazoa</taxon>
        <taxon>Ecdysozoa</taxon>
        <taxon>Arthropoda</taxon>
        <taxon>Hexapoda</taxon>
        <taxon>Insecta</taxon>
        <taxon>Pterygota</taxon>
        <taxon>Neoptera</taxon>
        <taxon>Endopterygota</taxon>
        <taxon>Coleoptera</taxon>
        <taxon>Polyphaga</taxon>
        <taxon>Cucujiformia</taxon>
        <taxon>Chrysomeloidea</taxon>
        <taxon>Chrysomelidae</taxon>
        <taxon>Bruchinae</taxon>
        <taxon>Bruchini</taxon>
        <taxon>Acanthoscelides</taxon>
    </lineage>
</organism>
<dbReference type="Proteomes" id="UP001152888">
    <property type="component" value="Unassembled WGS sequence"/>
</dbReference>
<name>A0A9P0JS53_ACAOB</name>
<comment type="caution">
    <text evidence="1">The sequence shown here is derived from an EMBL/GenBank/DDBJ whole genome shotgun (WGS) entry which is preliminary data.</text>
</comment>
<sequence>MYIMATMSNEDFFQFIEHYQTENCIWNPQNKHHKIKNLL</sequence>
<proteinExistence type="predicted"/>
<reference evidence="1" key="1">
    <citation type="submission" date="2022-03" db="EMBL/GenBank/DDBJ databases">
        <authorList>
            <person name="Sayadi A."/>
        </authorList>
    </citation>
    <scope>NUCLEOTIDE SEQUENCE</scope>
</reference>
<keyword evidence="2" id="KW-1185">Reference proteome</keyword>
<evidence type="ECO:0000313" key="1">
    <source>
        <dbReference type="EMBL" id="CAH1959204.1"/>
    </source>
</evidence>
<protein>
    <submittedName>
        <fullName evidence="1">Uncharacterized protein</fullName>
    </submittedName>
</protein>
<dbReference type="OrthoDB" id="6776070at2759"/>